<reference evidence="1 2" key="1">
    <citation type="submission" date="2018-03" db="EMBL/GenBank/DDBJ databases">
        <title>Draft genome of Nitrosomonas supralitoralis APG5.</title>
        <authorList>
            <person name="Urakawa H."/>
            <person name="Lopez J.V."/>
        </authorList>
    </citation>
    <scope>NUCLEOTIDE SEQUENCE [LARGE SCALE GENOMIC DNA]</scope>
    <source>
        <strain evidence="1 2">APG5</strain>
    </source>
</reference>
<protein>
    <submittedName>
        <fullName evidence="1">Uncharacterized protein</fullName>
    </submittedName>
</protein>
<dbReference type="EMBL" id="PXXU01000001">
    <property type="protein sequence ID" value="PSJ18960.1"/>
    <property type="molecule type" value="Genomic_DNA"/>
</dbReference>
<dbReference type="OrthoDB" id="8263000at2"/>
<dbReference type="Proteomes" id="UP000241912">
    <property type="component" value="Unassembled WGS sequence"/>
</dbReference>
<name>A0A2P7NZR1_9PROT</name>
<keyword evidence="2" id="KW-1185">Reference proteome</keyword>
<accession>A0A2P7NZR1</accession>
<gene>
    <name evidence="1" type="ORF">C7H79_00570</name>
</gene>
<organism evidence="1 2">
    <name type="scientific">Nitrosomonas supralitoralis</name>
    <dbReference type="NCBI Taxonomy" id="2116706"/>
    <lineage>
        <taxon>Bacteria</taxon>
        <taxon>Pseudomonadati</taxon>
        <taxon>Pseudomonadota</taxon>
        <taxon>Betaproteobacteria</taxon>
        <taxon>Nitrosomonadales</taxon>
        <taxon>Nitrosomonadaceae</taxon>
        <taxon>Nitrosomonas</taxon>
    </lineage>
</organism>
<dbReference type="AlphaFoldDB" id="A0A2P7NZR1"/>
<evidence type="ECO:0000313" key="1">
    <source>
        <dbReference type="EMBL" id="PSJ18960.1"/>
    </source>
</evidence>
<evidence type="ECO:0000313" key="2">
    <source>
        <dbReference type="Proteomes" id="UP000241912"/>
    </source>
</evidence>
<dbReference type="RefSeq" id="WP_106705343.1">
    <property type="nucleotide sequence ID" value="NZ_PXXU01000001.1"/>
</dbReference>
<proteinExistence type="predicted"/>
<comment type="caution">
    <text evidence="1">The sequence shown here is derived from an EMBL/GenBank/DDBJ whole genome shotgun (WGS) entry which is preliminary data.</text>
</comment>
<sequence length="1037" mass="120190">MSTSEHIQRIKIDPDGLDFETLRQEAISKIQGLCGDVWTDYNLHDPGVTILDQLCYGLTDLSHRSEFEVPDYLTNEKGSIDYQRHALFSPEEVFPSSAVTEIDYQKILYDEIPEIDYVWLESCSAEENTAINCLYTVFVKIDDELNQNHSNNSKRHGSLDRLFSRLKQISRASDQVRGLFDQLGDRLNIWHENLEKECEIVENDSLPRSEPEVLIDQVKRTLRLLVTNLSYVDSVWSQINAIWSIIHDSSPNAELSSRLSEILFKLEAVFSNANLKSSVTYILTAIGSDPADKVSIETDCLTRLITSMTGFEHALQKLNYVMLEMGNGLFSPIVTTDQSTEKLNDTAIKQKILSVFLKHRNLCEDIHRIEIIQTIPYFLGGEVEIQPSYKKAKIYAEIFLKCAHYISSGIQIDRYESVFNQTGNYEQIFSGPLTRHGYISDQWFESAQEVVLSVVDLITLVNQIEGVIQVRDLYLIDQYNKKSTAIEYNSLKYIFPDLCFPRPGKPQQILQLVLSQNASRKDSDRHATSFVPPKYPQDEALLKETYLELKKLIFEYRAFRNNDQSFSQFIRLPKGRQRALADYFSIQNHFPDVYGINRYGISHSESADVKARAKQLKAYLFPFEQLMADYLQNLQEIPRLFSLDSELKQSYFAQFLSDQNIPGIESLYVIGKEHCKSLLIEIQAHYDHFAERRNRILDTLLALYGEEYPQDLLLQFDCYRRSDFDHWIIENKINFLKCIREITRDRAAGFNYLQPAMSGHHEVKAGNIAGAHKRISILLGCSQFHSIPSITDILIKRNSRLIPDQTLIQEDLTEEMQHAAISVIFEKNKFESITIPLELPPFGYSLFKKGTDLKNYRLITSGDKTVVYIKTEQDKIFWPLGSKQSVNEAIRYAHDYCSVITQLNMACENFHMIEHVLLRPRGQGSFDNIPESKFSFDFRISVIFPSWTARFSSAAFRKFAQETVLKNLPAHVFAEFYWLDFGYMRDFEQCYKIWLFRMRHASQNPDHNDFEKLNRASERVISCLLKNRREAVNEHWI</sequence>